<comment type="similarity">
    <text evidence="1">Belongs to the myoviridae tail sheath protein family.</text>
</comment>
<reference evidence="4 5" key="1">
    <citation type="submission" date="2017-03" db="EMBL/GenBank/DDBJ databases">
        <title>Isolation of Levoglucosan Utilizing Bacteria.</title>
        <authorList>
            <person name="Arya A.S."/>
        </authorList>
    </citation>
    <scope>NUCLEOTIDE SEQUENCE [LARGE SCALE GENOMIC DNA]</scope>
    <source>
        <strain evidence="4 5">MEC069</strain>
    </source>
</reference>
<keyword evidence="5" id="KW-1185">Reference proteome</keyword>
<dbReference type="InterPro" id="IPR035089">
    <property type="entry name" value="Phage_sheath_subtilisin"/>
</dbReference>
<dbReference type="InterPro" id="IPR052042">
    <property type="entry name" value="Tail_sheath_structural"/>
</dbReference>
<dbReference type="InterPro" id="IPR020287">
    <property type="entry name" value="Tail_sheath_C"/>
</dbReference>
<evidence type="ECO:0000259" key="3">
    <source>
        <dbReference type="Pfam" id="PF17482"/>
    </source>
</evidence>
<evidence type="ECO:0000313" key="4">
    <source>
        <dbReference type="EMBL" id="TFE83534.1"/>
    </source>
</evidence>
<comment type="caution">
    <text evidence="4">The sequence shown here is derived from an EMBL/GenBank/DDBJ whole genome shotgun (WGS) entry which is preliminary data.</text>
</comment>
<evidence type="ECO:0000256" key="1">
    <source>
        <dbReference type="ARBA" id="ARBA00008005"/>
    </source>
</evidence>
<dbReference type="Proteomes" id="UP000298246">
    <property type="component" value="Unassembled WGS sequence"/>
</dbReference>
<dbReference type="RefSeq" id="WP_134757084.1">
    <property type="nucleotide sequence ID" value="NZ_MYFO02000009.1"/>
</dbReference>
<dbReference type="PANTHER" id="PTHR35861:SF1">
    <property type="entry name" value="PHAGE TAIL SHEATH PROTEIN"/>
    <property type="match status" value="1"/>
</dbReference>
<dbReference type="Pfam" id="PF04984">
    <property type="entry name" value="Phage_sheath_1"/>
    <property type="match status" value="1"/>
</dbReference>
<evidence type="ECO:0000313" key="5">
    <source>
        <dbReference type="Proteomes" id="UP000298246"/>
    </source>
</evidence>
<accession>A0A4Y8PRZ6</accession>
<name>A0A4Y8PRZ6_9BACL</name>
<feature type="domain" description="Tail sheath protein C-terminal" evidence="3">
    <location>
        <begin position="465"/>
        <end position="571"/>
    </location>
</feature>
<dbReference type="EMBL" id="MYFO01000047">
    <property type="protein sequence ID" value="TFE83534.1"/>
    <property type="molecule type" value="Genomic_DNA"/>
</dbReference>
<gene>
    <name evidence="4" type="ORF">B5M42_22685</name>
</gene>
<dbReference type="OrthoDB" id="9767864at2"/>
<proteinExistence type="inferred from homology"/>
<evidence type="ECO:0000259" key="2">
    <source>
        <dbReference type="Pfam" id="PF04984"/>
    </source>
</evidence>
<dbReference type="Pfam" id="PF17482">
    <property type="entry name" value="Phage_sheath_1C"/>
    <property type="match status" value="1"/>
</dbReference>
<dbReference type="AlphaFoldDB" id="A0A4Y8PRZ6"/>
<protein>
    <submittedName>
        <fullName evidence="4">Phage tail protein</fullName>
    </submittedName>
</protein>
<dbReference type="Gene3D" id="3.40.50.11780">
    <property type="match status" value="2"/>
</dbReference>
<organism evidence="4 5">
    <name type="scientific">Paenibacillus athensensis</name>
    <dbReference type="NCBI Taxonomy" id="1967502"/>
    <lineage>
        <taxon>Bacteria</taxon>
        <taxon>Bacillati</taxon>
        <taxon>Bacillota</taxon>
        <taxon>Bacilli</taxon>
        <taxon>Bacillales</taxon>
        <taxon>Paenibacillaceae</taxon>
        <taxon>Paenibacillus</taxon>
    </lineage>
</organism>
<sequence>MAEYLSPGVYVEEFDSGAQPLEGASTSTAGFIGLAQRGEIEGIPQLITSVADFHRIFGSYLSESEFGEYRFLSYAVEHFFLNGGARCFVMRVAPSDAKLADNTGNKEEKILGLTSKNPGMWGNQIRATIMPASKAKTQIYEAIDDTHYKVKSNVGFHVGDVVAFEAEGKKQYSKVVGSQDNIIELSVKLDGDVVDKELLPKKVLTTCEFNMVVAYKDEVEVYERMSLNVTSATHIEKVMSRSNIVKVKDLTDGVDLGPIPPFEVISGDKEADNAKFTIALAGGSNGTKDSIAASDFMGVDNGPGKRTGIQSFIDNDVVSIMAIPGVTDPNVQLSLVAHCENLGSRFAVLDIPREKTKVADVMTHRNIFDSQYAAMYNPWLQVFDPLDKRNIFIPPSGSVIGIYARSDQTRGVHKAPANEVVRGAVGLDCQYNKGEQDILNPLGVNLIRAFAGQGIRVWGARTCSSNGLWKYINVRRLFIFLEESIKNGTNWVVFEPNNEQLWARVQRTIDAFLTRVWRDGALMGGSPAEAFYINIGRSTMTQDDLDNGRLICVIGVAPVKPAEFVIFRITQKTSDE</sequence>
<dbReference type="PANTHER" id="PTHR35861">
    <property type="match status" value="1"/>
</dbReference>
<feature type="domain" description="Tail sheath protein subtilisin-like" evidence="2">
    <location>
        <begin position="315"/>
        <end position="463"/>
    </location>
</feature>